<accession>A0AAD5KZ88</accession>
<evidence type="ECO:0000256" key="1">
    <source>
        <dbReference type="ARBA" id="ARBA00004141"/>
    </source>
</evidence>
<dbReference type="EMBL" id="WJBH02000010">
    <property type="protein sequence ID" value="KAI9552395.1"/>
    <property type="molecule type" value="Genomic_DNA"/>
</dbReference>
<dbReference type="Proteomes" id="UP000820818">
    <property type="component" value="Linkage Group LG10"/>
</dbReference>
<reference evidence="7 8" key="1">
    <citation type="submission" date="2022-05" db="EMBL/GenBank/DDBJ databases">
        <title>A multi-omics perspective on studying reproductive biology in Daphnia sinensis.</title>
        <authorList>
            <person name="Jia J."/>
        </authorList>
    </citation>
    <scope>NUCLEOTIDE SEQUENCE [LARGE SCALE GENOMIC DNA]</scope>
    <source>
        <strain evidence="7 8">WSL</strain>
    </source>
</reference>
<dbReference type="GO" id="GO:0016020">
    <property type="term" value="C:membrane"/>
    <property type="evidence" value="ECO:0007669"/>
    <property type="project" value="UniProtKB-SubCell"/>
</dbReference>
<keyword evidence="2 6" id="KW-0812">Transmembrane</keyword>
<keyword evidence="4 6" id="KW-0472">Membrane</keyword>
<comment type="subcellular location">
    <subcellularLocation>
        <location evidence="1">Membrane</location>
        <topology evidence="1">Multi-pass membrane protein</topology>
    </subcellularLocation>
</comment>
<organism evidence="7 8">
    <name type="scientific">Daphnia sinensis</name>
    <dbReference type="NCBI Taxonomy" id="1820382"/>
    <lineage>
        <taxon>Eukaryota</taxon>
        <taxon>Metazoa</taxon>
        <taxon>Ecdysozoa</taxon>
        <taxon>Arthropoda</taxon>
        <taxon>Crustacea</taxon>
        <taxon>Branchiopoda</taxon>
        <taxon>Diplostraca</taxon>
        <taxon>Cladocera</taxon>
        <taxon>Anomopoda</taxon>
        <taxon>Daphniidae</taxon>
        <taxon>Daphnia</taxon>
        <taxon>Daphnia similis group</taxon>
    </lineage>
</organism>
<feature type="transmembrane region" description="Helical" evidence="6">
    <location>
        <begin position="241"/>
        <end position="261"/>
    </location>
</feature>
<dbReference type="GO" id="GO:0071683">
    <property type="term" value="C:sensory dendrite"/>
    <property type="evidence" value="ECO:0007669"/>
    <property type="project" value="TreeGrafter"/>
</dbReference>
<dbReference type="GO" id="GO:0050954">
    <property type="term" value="P:sensory perception of mechanical stimulus"/>
    <property type="evidence" value="ECO:0007669"/>
    <property type="project" value="TreeGrafter"/>
</dbReference>
<proteinExistence type="predicted"/>
<dbReference type="GO" id="GO:0019230">
    <property type="term" value="P:proprioception"/>
    <property type="evidence" value="ECO:0007669"/>
    <property type="project" value="TreeGrafter"/>
</dbReference>
<evidence type="ECO:0000256" key="5">
    <source>
        <dbReference type="SAM" id="MobiDB-lite"/>
    </source>
</evidence>
<keyword evidence="8" id="KW-1185">Reference proteome</keyword>
<evidence type="ECO:0000313" key="7">
    <source>
        <dbReference type="EMBL" id="KAI9552395.1"/>
    </source>
</evidence>
<feature type="compositionally biased region" description="Polar residues" evidence="5">
    <location>
        <begin position="81"/>
        <end position="98"/>
    </location>
</feature>
<dbReference type="Pfam" id="PF15795">
    <property type="entry name" value="Spec3"/>
    <property type="match status" value="1"/>
</dbReference>
<keyword evidence="3 6" id="KW-1133">Transmembrane helix</keyword>
<evidence type="ECO:0000313" key="8">
    <source>
        <dbReference type="Proteomes" id="UP000820818"/>
    </source>
</evidence>
<feature type="compositionally biased region" description="Basic and acidic residues" evidence="5">
    <location>
        <begin position="43"/>
        <end position="63"/>
    </location>
</feature>
<feature type="transmembrane region" description="Helical" evidence="6">
    <location>
        <begin position="268"/>
        <end position="288"/>
    </location>
</feature>
<feature type="transmembrane region" description="Helical" evidence="6">
    <location>
        <begin position="300"/>
        <end position="333"/>
    </location>
</feature>
<feature type="compositionally biased region" description="Basic and acidic residues" evidence="5">
    <location>
        <begin position="1"/>
        <end position="12"/>
    </location>
</feature>
<dbReference type="GO" id="GO:0042330">
    <property type="term" value="P:taxis"/>
    <property type="evidence" value="ECO:0007669"/>
    <property type="project" value="TreeGrafter"/>
</dbReference>
<dbReference type="AlphaFoldDB" id="A0AAD5KZ88"/>
<feature type="region of interest" description="Disordered" evidence="5">
    <location>
        <begin position="152"/>
        <end position="182"/>
    </location>
</feature>
<dbReference type="PANTHER" id="PTHR21676:SF6">
    <property type="entry name" value="PROTEIN STUM"/>
    <property type="match status" value="1"/>
</dbReference>
<evidence type="ECO:0000256" key="4">
    <source>
        <dbReference type="ARBA" id="ARBA00023136"/>
    </source>
</evidence>
<evidence type="ECO:0000256" key="2">
    <source>
        <dbReference type="ARBA" id="ARBA00022692"/>
    </source>
</evidence>
<protein>
    <submittedName>
        <fullName evidence="7">Uncharacterized protein</fullName>
    </submittedName>
</protein>
<evidence type="ECO:0000256" key="3">
    <source>
        <dbReference type="ARBA" id="ARBA00022989"/>
    </source>
</evidence>
<feature type="region of interest" description="Disordered" evidence="5">
    <location>
        <begin position="1"/>
        <end position="132"/>
    </location>
</feature>
<evidence type="ECO:0000256" key="6">
    <source>
        <dbReference type="SAM" id="Phobius"/>
    </source>
</evidence>
<comment type="caution">
    <text evidence="7">The sequence shown here is derived from an EMBL/GenBank/DDBJ whole genome shotgun (WGS) entry which is preliminary data.</text>
</comment>
<dbReference type="InterPro" id="IPR026673">
    <property type="entry name" value="SPEC3/Stum"/>
</dbReference>
<name>A0AAD5KZ88_9CRUS</name>
<sequence length="371" mass="40432">MVRKDEPLKVTDLEASEETTSSKPPPKKGVFNRLTYGGKRAPPKIDEEKDVRVPDGSKAETSKTGRIAGKPASGNVGKSGPNKNAKSTAANADGQQPVSAGGASVFDRLTSGERLYRTTTQTGRKPAGRRAEQAVGVSQELGKDALLKIGNQAASDGSQAPDEMVNGSHKREEVDESEEEDDPVIQISLIQPPVKIRSPRPVLKKSARLLISQREQLSRRKSWRLRRIPLALVERTSLARGALPILPQGLAWMCLVLNGLLPGTVRSHFRLGVGTIMSGLLGICLGAPRFSAQVTVEHRFLAFIINLTVGVFQAFTVLFCLVGWCWSLGWGIILVKTAGYYKKWKNNNLDSGQEDMPQMNSISINNVDPRY</sequence>
<dbReference type="PANTHER" id="PTHR21676">
    <property type="entry name" value="PROTEIN STUM"/>
    <property type="match status" value="1"/>
</dbReference>
<gene>
    <name evidence="7" type="ORF">GHT06_022761</name>
</gene>